<evidence type="ECO:0000256" key="5">
    <source>
        <dbReference type="ARBA" id="ARBA00022729"/>
    </source>
</evidence>
<dbReference type="PANTHER" id="PTHR32077">
    <property type="entry name" value="FASCICLIN-LIKE ARABINOGALACTAN PROTEIN"/>
    <property type="match status" value="1"/>
</dbReference>
<feature type="compositionally biased region" description="Low complexity" evidence="10">
    <location>
        <begin position="314"/>
        <end position="342"/>
    </location>
</feature>
<dbReference type="PROSITE" id="PS50213">
    <property type="entry name" value="FAS1"/>
    <property type="match status" value="1"/>
</dbReference>
<comment type="subcellular location">
    <subcellularLocation>
        <location evidence="1">Cell membrane</location>
        <topology evidence="1">Lipid-anchor</topology>
        <topology evidence="1">GPI-anchor</topology>
    </subcellularLocation>
</comment>
<dbReference type="InterPro" id="IPR045003">
    <property type="entry name" value="FLA_A"/>
</dbReference>
<keyword evidence="14" id="KW-1185">Reference proteome</keyword>
<sequence length="399" mass="42296">MKTQIIISISLAFLLLNIPKTLSLSPAAAPAKPPPSSPAPAAQVAVTPGPLDVAKILDKAGRFTVFLRLLKSTQEDVELYQQLNETHNGATVFAPSDGAFSGLKAGTLNSLSDGDKSELVKYHIVPFFISSAQFQTVSNPVRTQAGSGGRLSMNITTDVTGSSVNISTGIVNTTISGTVYADSRLAIYQVDKVLLPLDVFTPRPPPPAPAPAPAPEKAGKKGGGAESPAVPKSDKSGAVRRIGRRPLLFPLPNRLQSPHLPQLQSPPRRRRPKAQPPWSRSKPPKARSTSSRCSKRPATSPISSASSKPHRKTSNSPPSSTPLTTESRSSPRPTARSPPSSRQGFSIHSPTRKRSSWFSSTSSPGKSRPPSSRPSATRSRLWPGRVSGSSSTSRPATAW</sequence>
<evidence type="ECO:0000256" key="7">
    <source>
        <dbReference type="ARBA" id="ARBA00023136"/>
    </source>
</evidence>
<gene>
    <name evidence="13" type="ORF">LITE_LOCUS42435</name>
</gene>
<evidence type="ECO:0000256" key="10">
    <source>
        <dbReference type="SAM" id="MobiDB-lite"/>
    </source>
</evidence>
<keyword evidence="7" id="KW-0472">Membrane</keyword>
<dbReference type="InterPro" id="IPR036378">
    <property type="entry name" value="FAS1_dom_sf"/>
</dbReference>
<keyword evidence="8" id="KW-0325">Glycoprotein</keyword>
<evidence type="ECO:0000256" key="4">
    <source>
        <dbReference type="ARBA" id="ARBA00022622"/>
    </source>
</evidence>
<dbReference type="AlphaFoldDB" id="A0AAV0QC00"/>
<comment type="caution">
    <text evidence="13">The sequence shown here is derived from an EMBL/GenBank/DDBJ whole genome shotgun (WGS) entry which is preliminary data.</text>
</comment>
<evidence type="ECO:0000256" key="3">
    <source>
        <dbReference type="ARBA" id="ARBA00022475"/>
    </source>
</evidence>
<dbReference type="Pfam" id="PF02469">
    <property type="entry name" value="Fasciclin"/>
    <property type="match status" value="1"/>
</dbReference>
<evidence type="ECO:0000256" key="9">
    <source>
        <dbReference type="ARBA" id="ARBA00024686"/>
    </source>
</evidence>
<proteinExistence type="inferred from homology"/>
<dbReference type="SUPFAM" id="SSF82153">
    <property type="entry name" value="FAS1 domain"/>
    <property type="match status" value="1"/>
</dbReference>
<feature type="region of interest" description="Disordered" evidence="10">
    <location>
        <begin position="204"/>
        <end position="399"/>
    </location>
</feature>
<feature type="compositionally biased region" description="Polar residues" evidence="10">
    <location>
        <begin position="387"/>
        <end position="399"/>
    </location>
</feature>
<keyword evidence="5 11" id="KW-0732">Signal</keyword>
<dbReference type="FunFam" id="2.30.180.10:FF:000006">
    <property type="entry name" value="Fasciclin-like arabinogalactan protein 11"/>
    <property type="match status" value="1"/>
</dbReference>
<evidence type="ECO:0000256" key="8">
    <source>
        <dbReference type="ARBA" id="ARBA00023180"/>
    </source>
</evidence>
<evidence type="ECO:0000256" key="1">
    <source>
        <dbReference type="ARBA" id="ARBA00004609"/>
    </source>
</evidence>
<dbReference type="GO" id="GO:0005886">
    <property type="term" value="C:plasma membrane"/>
    <property type="evidence" value="ECO:0007669"/>
    <property type="project" value="UniProtKB-SubCell"/>
</dbReference>
<feature type="signal peptide" evidence="11">
    <location>
        <begin position="1"/>
        <end position="23"/>
    </location>
</feature>
<evidence type="ECO:0000256" key="6">
    <source>
        <dbReference type="ARBA" id="ARBA00022974"/>
    </source>
</evidence>
<comment type="similarity">
    <text evidence="2">Belongs to the fasciclin-like AGP family.</text>
</comment>
<feature type="compositionally biased region" description="Pro residues" evidence="10">
    <location>
        <begin position="204"/>
        <end position="214"/>
    </location>
</feature>
<accession>A0AAV0QC00</accession>
<feature type="compositionally biased region" description="Low complexity" evidence="10">
    <location>
        <begin position="245"/>
        <end position="266"/>
    </location>
</feature>
<feature type="chain" id="PRO_5043460347" description="FAS1 domain-containing protein" evidence="11">
    <location>
        <begin position="24"/>
        <end position="399"/>
    </location>
</feature>
<evidence type="ECO:0000313" key="13">
    <source>
        <dbReference type="EMBL" id="CAI0542326.1"/>
    </source>
</evidence>
<protein>
    <recommendedName>
        <fullName evidence="12">FAS1 domain-containing protein</fullName>
    </recommendedName>
</protein>
<evidence type="ECO:0000313" key="14">
    <source>
        <dbReference type="Proteomes" id="UP001154282"/>
    </source>
</evidence>
<evidence type="ECO:0000259" key="12">
    <source>
        <dbReference type="PROSITE" id="PS50213"/>
    </source>
</evidence>
<keyword evidence="6" id="KW-0654">Proteoglycan</keyword>
<evidence type="ECO:0000256" key="11">
    <source>
        <dbReference type="SAM" id="SignalP"/>
    </source>
</evidence>
<keyword evidence="3" id="KW-1003">Cell membrane</keyword>
<evidence type="ECO:0000256" key="2">
    <source>
        <dbReference type="ARBA" id="ARBA00007843"/>
    </source>
</evidence>
<dbReference type="EMBL" id="CAMGYJ010000009">
    <property type="protein sequence ID" value="CAI0542326.1"/>
    <property type="molecule type" value="Genomic_DNA"/>
</dbReference>
<feature type="compositionally biased region" description="Low complexity" evidence="10">
    <location>
        <begin position="356"/>
        <end position="380"/>
    </location>
</feature>
<keyword evidence="4" id="KW-0449">Lipoprotein</keyword>
<dbReference type="InterPro" id="IPR000782">
    <property type="entry name" value="FAS1_domain"/>
</dbReference>
<keyword evidence="4" id="KW-0336">GPI-anchor</keyword>
<organism evidence="13 14">
    <name type="scientific">Linum tenue</name>
    <dbReference type="NCBI Taxonomy" id="586396"/>
    <lineage>
        <taxon>Eukaryota</taxon>
        <taxon>Viridiplantae</taxon>
        <taxon>Streptophyta</taxon>
        <taxon>Embryophyta</taxon>
        <taxon>Tracheophyta</taxon>
        <taxon>Spermatophyta</taxon>
        <taxon>Magnoliopsida</taxon>
        <taxon>eudicotyledons</taxon>
        <taxon>Gunneridae</taxon>
        <taxon>Pentapetalae</taxon>
        <taxon>rosids</taxon>
        <taxon>fabids</taxon>
        <taxon>Malpighiales</taxon>
        <taxon>Linaceae</taxon>
        <taxon>Linum</taxon>
    </lineage>
</organism>
<dbReference type="SMART" id="SM00554">
    <property type="entry name" value="FAS1"/>
    <property type="match status" value="1"/>
</dbReference>
<feature type="domain" description="FAS1" evidence="12">
    <location>
        <begin position="50"/>
        <end position="194"/>
    </location>
</feature>
<reference evidence="13" key="1">
    <citation type="submission" date="2022-08" db="EMBL/GenBank/DDBJ databases">
        <authorList>
            <person name="Gutierrez-Valencia J."/>
        </authorList>
    </citation>
    <scope>NUCLEOTIDE SEQUENCE</scope>
</reference>
<dbReference type="GO" id="GO:0098552">
    <property type="term" value="C:side of membrane"/>
    <property type="evidence" value="ECO:0007669"/>
    <property type="project" value="UniProtKB-KW"/>
</dbReference>
<dbReference type="PANTHER" id="PTHR32077:SF78">
    <property type="entry name" value="FAS1 DOMAIN-CONTAINING PROTEIN"/>
    <property type="match status" value="1"/>
</dbReference>
<dbReference type="GO" id="GO:0009834">
    <property type="term" value="P:plant-type secondary cell wall biogenesis"/>
    <property type="evidence" value="ECO:0007669"/>
    <property type="project" value="TreeGrafter"/>
</dbReference>
<dbReference type="Proteomes" id="UP001154282">
    <property type="component" value="Unassembled WGS sequence"/>
</dbReference>
<name>A0AAV0QC00_9ROSI</name>
<comment type="function">
    <text evidence="9">May be a cell surface adhesion protein.</text>
</comment>
<dbReference type="Gene3D" id="2.30.180.10">
    <property type="entry name" value="FAS1 domain"/>
    <property type="match status" value="1"/>
</dbReference>